<dbReference type="PANTHER" id="PTHR35569">
    <property type="entry name" value="CYANAMIDE HYDRATASE DDI2-RELATED"/>
    <property type="match status" value="1"/>
</dbReference>
<evidence type="ECO:0008006" key="4">
    <source>
        <dbReference type="Google" id="ProtNLM"/>
    </source>
</evidence>
<evidence type="ECO:0000313" key="2">
    <source>
        <dbReference type="EMBL" id="KAJ8992864.1"/>
    </source>
</evidence>
<dbReference type="CDD" id="cd00077">
    <property type="entry name" value="HDc"/>
    <property type="match status" value="1"/>
</dbReference>
<dbReference type="SUPFAM" id="SSF109604">
    <property type="entry name" value="HD-domain/PDEase-like"/>
    <property type="match status" value="1"/>
</dbReference>
<organism evidence="2 3">
    <name type="scientific">Exophiala dermatitidis</name>
    <name type="common">Black yeast-like fungus</name>
    <name type="synonym">Wangiella dermatitidis</name>
    <dbReference type="NCBI Taxonomy" id="5970"/>
    <lineage>
        <taxon>Eukaryota</taxon>
        <taxon>Fungi</taxon>
        <taxon>Dikarya</taxon>
        <taxon>Ascomycota</taxon>
        <taxon>Pezizomycotina</taxon>
        <taxon>Eurotiomycetes</taxon>
        <taxon>Chaetothyriomycetidae</taxon>
        <taxon>Chaetothyriales</taxon>
        <taxon>Herpotrichiellaceae</taxon>
        <taxon>Exophiala</taxon>
    </lineage>
</organism>
<dbReference type="PANTHER" id="PTHR35569:SF1">
    <property type="entry name" value="CYANAMIDE HYDRATASE DDI2-RELATED"/>
    <property type="match status" value="1"/>
</dbReference>
<reference evidence="2" key="1">
    <citation type="submission" date="2023-01" db="EMBL/GenBank/DDBJ databases">
        <title>Exophiala dermititidis isolated from Cystic Fibrosis Patient.</title>
        <authorList>
            <person name="Kurbessoian T."/>
            <person name="Crocker A."/>
            <person name="Murante D."/>
            <person name="Hogan D.A."/>
            <person name="Stajich J.E."/>
        </authorList>
    </citation>
    <scope>NUCLEOTIDE SEQUENCE</scope>
    <source>
        <strain evidence="2">Ex8</strain>
    </source>
</reference>
<accession>A0AAN6IVI8</accession>
<dbReference type="EMBL" id="JAJGCB010000004">
    <property type="protein sequence ID" value="KAJ8992864.1"/>
    <property type="molecule type" value="Genomic_DNA"/>
</dbReference>
<dbReference type="AlphaFoldDB" id="A0AAN6IVI8"/>
<evidence type="ECO:0000313" key="3">
    <source>
        <dbReference type="Proteomes" id="UP001161757"/>
    </source>
</evidence>
<dbReference type="Gene3D" id="1.10.3210.10">
    <property type="entry name" value="Hypothetical protein af1432"/>
    <property type="match status" value="1"/>
</dbReference>
<dbReference type="Proteomes" id="UP001161757">
    <property type="component" value="Unassembled WGS sequence"/>
</dbReference>
<dbReference type="InterPro" id="IPR003607">
    <property type="entry name" value="HD/PDEase_dom"/>
</dbReference>
<evidence type="ECO:0000256" key="1">
    <source>
        <dbReference type="SAM" id="MobiDB-lite"/>
    </source>
</evidence>
<sequence length="290" mass="31249">MASIPTSSSSSSPFPPLATCQVTIPNTPLIDAAHSYTKKHCSASTVNHCLRSTVFAMILLRKFPPLSTATADIDTETLVLSVLLHDMGWSTTKALVSTDKRFEVDGANIACEFITAANSTIDNDASHKWDKHRLQLVWDSIALHTTPSIAQHKEPEVFATQMGIMCDFFGPNMPGGGGGGEAKARAEDEDEDGGSGNSNGNGVPLVTVDEYKEVVAAFPRLGFKDDLVNILCGLCRDKPDTTLDNFVSEYGKLYGLDGKGGGCAEWRDKCEENNIAKRLMGGLTACEQWE</sequence>
<gene>
    <name evidence="2" type="ORF">HRR80_002908</name>
</gene>
<feature type="region of interest" description="Disordered" evidence="1">
    <location>
        <begin position="177"/>
        <end position="202"/>
    </location>
</feature>
<proteinExistence type="predicted"/>
<name>A0AAN6IVI8_EXODE</name>
<comment type="caution">
    <text evidence="2">The sequence shown here is derived from an EMBL/GenBank/DDBJ whole genome shotgun (WGS) entry which is preliminary data.</text>
</comment>
<protein>
    <recommendedName>
        <fullName evidence="4">HD domain-containing protein</fullName>
    </recommendedName>
</protein>